<protein>
    <recommendedName>
        <fullName evidence="1">SURF1-like protein</fullName>
    </recommendedName>
</protein>
<accession>A0A2U2J2T3</accession>
<feature type="transmembrane region" description="Helical" evidence="1">
    <location>
        <begin position="151"/>
        <end position="171"/>
    </location>
</feature>
<evidence type="ECO:0000313" key="3">
    <source>
        <dbReference type="Proteomes" id="UP000245916"/>
    </source>
</evidence>
<dbReference type="InterPro" id="IPR002994">
    <property type="entry name" value="Surf1/Shy1"/>
</dbReference>
<dbReference type="OrthoDB" id="6079986at2"/>
<keyword evidence="1" id="KW-1133">Transmembrane helix</keyword>
<evidence type="ECO:0000313" key="2">
    <source>
        <dbReference type="EMBL" id="PWG02663.1"/>
    </source>
</evidence>
<dbReference type="GO" id="GO:0005886">
    <property type="term" value="C:plasma membrane"/>
    <property type="evidence" value="ECO:0007669"/>
    <property type="project" value="UniProtKB-SubCell"/>
</dbReference>
<organism evidence="2 3">
    <name type="scientific">Allosphingosinicella humi</name>
    <dbReference type="NCBI Taxonomy" id="2068657"/>
    <lineage>
        <taxon>Bacteria</taxon>
        <taxon>Pseudomonadati</taxon>
        <taxon>Pseudomonadota</taxon>
        <taxon>Alphaproteobacteria</taxon>
        <taxon>Sphingomonadales</taxon>
        <taxon>Sphingomonadaceae</taxon>
        <taxon>Allosphingosinicella</taxon>
    </lineage>
</organism>
<dbReference type="EMBL" id="QFFF01000001">
    <property type="protein sequence ID" value="PWG02663.1"/>
    <property type="molecule type" value="Genomic_DNA"/>
</dbReference>
<comment type="similarity">
    <text evidence="1">Belongs to the SURF1 family.</text>
</comment>
<comment type="caution">
    <text evidence="2">The sequence shown here is derived from an EMBL/GenBank/DDBJ whole genome shotgun (WGS) entry which is preliminary data.</text>
</comment>
<reference evidence="2 3" key="1">
    <citation type="submission" date="2018-05" db="EMBL/GenBank/DDBJ databases">
        <title>Genome of Sphingosinicella humi QZX222.</title>
        <authorList>
            <person name="Qiao Z."/>
            <person name="Wang G."/>
        </authorList>
    </citation>
    <scope>NUCLEOTIDE SEQUENCE [LARGE SCALE GENOMIC DNA]</scope>
    <source>
        <strain evidence="2 3">QZX222</strain>
    </source>
</reference>
<keyword evidence="1" id="KW-1003">Cell membrane</keyword>
<dbReference type="Pfam" id="PF02104">
    <property type="entry name" value="SURF1"/>
    <property type="match status" value="1"/>
</dbReference>
<dbReference type="RefSeq" id="WP_109270803.1">
    <property type="nucleotide sequence ID" value="NZ_QFFF01000001.1"/>
</dbReference>
<dbReference type="Proteomes" id="UP000245916">
    <property type="component" value="Unassembled WGS sequence"/>
</dbReference>
<name>A0A2U2J2T3_9SPHN</name>
<dbReference type="AlphaFoldDB" id="A0A2U2J2T3"/>
<keyword evidence="3" id="KW-1185">Reference proteome</keyword>
<feature type="transmembrane region" description="Helical" evidence="1">
    <location>
        <begin position="6"/>
        <end position="24"/>
    </location>
</feature>
<sequence length="187" mass="20272">MRLPVLPSLIVAAAVAVMIGLGVWQLERKEWKEALIAQAEAYGAGPPISIDCRISENPEARAGRNQDDMVGYHYLVPCEAMLAEGEMGVLTVDLGWSKAPQVVILEPGDHTFVGPVLRFNEQPPLLIVSEPDPPLEPSAIPLAQNIPNNHLFYAIQWFFFAAAAAVIYLLALRRKGGGKVAPTNHAS</sequence>
<proteinExistence type="inferred from homology"/>
<keyword evidence="1" id="KW-0812">Transmembrane</keyword>
<evidence type="ECO:0000256" key="1">
    <source>
        <dbReference type="RuleBase" id="RU363076"/>
    </source>
</evidence>
<gene>
    <name evidence="2" type="ORF">DF286_07150</name>
</gene>
<comment type="subcellular location">
    <subcellularLocation>
        <location evidence="1">Cell membrane</location>
        <topology evidence="1">Multi-pass membrane protein</topology>
    </subcellularLocation>
</comment>
<keyword evidence="1" id="KW-0472">Membrane</keyword>